<accession>A0A9P5V1H9</accession>
<proteinExistence type="predicted"/>
<protein>
    <submittedName>
        <fullName evidence="2">Uncharacterized protein</fullName>
    </submittedName>
</protein>
<feature type="region of interest" description="Disordered" evidence="1">
    <location>
        <begin position="141"/>
        <end position="185"/>
    </location>
</feature>
<gene>
    <name evidence="2" type="ORF">BG015_004035</name>
</gene>
<evidence type="ECO:0000313" key="3">
    <source>
        <dbReference type="Proteomes" id="UP000748756"/>
    </source>
</evidence>
<feature type="compositionally biased region" description="Polar residues" evidence="1">
    <location>
        <begin position="193"/>
        <end position="208"/>
    </location>
</feature>
<comment type="caution">
    <text evidence="2">The sequence shown here is derived from an EMBL/GenBank/DDBJ whole genome shotgun (WGS) entry which is preliminary data.</text>
</comment>
<feature type="compositionally biased region" description="Low complexity" evidence="1">
    <location>
        <begin position="164"/>
        <end position="185"/>
    </location>
</feature>
<sequence length="554" mass="61064">MSSGNADLPKSQWLKDKIAEKEAITMPDFATKFNYFCEMDAHEAFTALISKSFVSRTTSATLLSRYEIWKRNEGARFWASRAAKLSTTRTAGELVAEGEHVAKELVRENRMFEAPSPTCAPTGRASLGIHLSDLEMLTSETEPHGNLSTIPPVSPRDISTNTKSGSTTLETSSATSSPAVTSSFPAALSPISAPSTSIDESVDTSPESEQLLDPEREELLRSVDESNHPLCDWKVDDACVACLFAGYRRVCINALVARDIKKTDIGDLMAIIGVFAPTLPTKRMHEFFSQRQLKDALGPKPELPDIDIDDANIMKAVRSYLKGNGDEAEVPSMAGNKKLRIMLESLLEYLPLDEDKTISESAFTVKYVAPIIQAYVDGDGIISDFLSPNTNSTTQKQQNLRADRPDLRAKLSGQELLWGEITGPMQTGNKAKNLWDTFKLPRFGKTFIIDGNDYAPLVQVIGSRGTYLRLYIKVRGVMVLEEAGTFIVPTFKAMVPSLVATLPTLELLKVHLRNPNNRATGELKRSWGHQDVQCAKKRLISDSRGATNNDSQRD</sequence>
<feature type="region of interest" description="Disordered" evidence="1">
    <location>
        <begin position="193"/>
        <end position="212"/>
    </location>
</feature>
<keyword evidence="3" id="KW-1185">Reference proteome</keyword>
<feature type="compositionally biased region" description="Polar residues" evidence="1">
    <location>
        <begin position="146"/>
        <end position="163"/>
    </location>
</feature>
<dbReference type="AlphaFoldDB" id="A0A9P5V1H9"/>
<dbReference type="OrthoDB" id="2277177at2759"/>
<dbReference type="EMBL" id="JAAAUQ010001951">
    <property type="protein sequence ID" value="KAF9130257.1"/>
    <property type="molecule type" value="Genomic_DNA"/>
</dbReference>
<evidence type="ECO:0000256" key="1">
    <source>
        <dbReference type="SAM" id="MobiDB-lite"/>
    </source>
</evidence>
<dbReference type="Proteomes" id="UP000748756">
    <property type="component" value="Unassembled WGS sequence"/>
</dbReference>
<reference evidence="2" key="1">
    <citation type="journal article" date="2020" name="Fungal Divers.">
        <title>Resolving the Mortierellaceae phylogeny through synthesis of multi-gene phylogenetics and phylogenomics.</title>
        <authorList>
            <person name="Vandepol N."/>
            <person name="Liber J."/>
            <person name="Desiro A."/>
            <person name="Na H."/>
            <person name="Kennedy M."/>
            <person name="Barry K."/>
            <person name="Grigoriev I.V."/>
            <person name="Miller A.N."/>
            <person name="O'Donnell K."/>
            <person name="Stajich J.E."/>
            <person name="Bonito G."/>
        </authorList>
    </citation>
    <scope>NUCLEOTIDE SEQUENCE</scope>
    <source>
        <strain evidence="2">NRRL 6426</strain>
    </source>
</reference>
<evidence type="ECO:0000313" key="2">
    <source>
        <dbReference type="EMBL" id="KAF9130257.1"/>
    </source>
</evidence>
<organism evidence="2 3">
    <name type="scientific">Linnemannia schmuckeri</name>
    <dbReference type="NCBI Taxonomy" id="64567"/>
    <lineage>
        <taxon>Eukaryota</taxon>
        <taxon>Fungi</taxon>
        <taxon>Fungi incertae sedis</taxon>
        <taxon>Mucoromycota</taxon>
        <taxon>Mortierellomycotina</taxon>
        <taxon>Mortierellomycetes</taxon>
        <taxon>Mortierellales</taxon>
        <taxon>Mortierellaceae</taxon>
        <taxon>Linnemannia</taxon>
    </lineage>
</organism>
<name>A0A9P5V1H9_9FUNG</name>